<accession>A0A4P2QUK3</accession>
<dbReference type="RefSeq" id="WP_129577111.1">
    <property type="nucleotide sequence ID" value="NZ_CP012672.1"/>
</dbReference>
<dbReference type="Proteomes" id="UP000295497">
    <property type="component" value="Chromosome"/>
</dbReference>
<keyword evidence="2" id="KW-0472">Membrane</keyword>
<reference evidence="3 4" key="1">
    <citation type="submission" date="2015-09" db="EMBL/GenBank/DDBJ databases">
        <title>Sorangium comparison.</title>
        <authorList>
            <person name="Zaburannyi N."/>
            <person name="Bunk B."/>
            <person name="Overmann J."/>
            <person name="Mueller R."/>
        </authorList>
    </citation>
    <scope>NUCLEOTIDE SEQUENCE [LARGE SCALE GENOMIC DNA]</scope>
    <source>
        <strain evidence="3 4">So ce836</strain>
    </source>
</reference>
<dbReference type="Gene3D" id="1.25.40.10">
    <property type="entry name" value="Tetratricopeptide repeat domain"/>
    <property type="match status" value="1"/>
</dbReference>
<dbReference type="InterPro" id="IPR011990">
    <property type="entry name" value="TPR-like_helical_dom_sf"/>
</dbReference>
<dbReference type="EMBL" id="CP012672">
    <property type="protein sequence ID" value="AUX33806.1"/>
    <property type="molecule type" value="Genomic_DNA"/>
</dbReference>
<name>A0A4P2QUK3_SORCE</name>
<feature type="transmembrane region" description="Helical" evidence="2">
    <location>
        <begin position="149"/>
        <end position="171"/>
    </location>
</feature>
<feature type="compositionally biased region" description="Low complexity" evidence="1">
    <location>
        <begin position="787"/>
        <end position="796"/>
    </location>
</feature>
<proteinExistence type="predicted"/>
<sequence length="803" mass="84611">MPTLLRSPATRLAAALVAIAMALVGLLPLFDGPGYESALAAGLLAPSAAAIATALDVAAHRPLPIDAFRRGVANGALLAVVAYATTLAHGLRAGFCDVLGGSAHFALGPGLGAALGGAWGAVAGELAAGIRRDDAAPLPPASPAWRRRLVAVLAALAAPLASIGVSAVRFYTSPIVFAYDPFVGFFSGTLYDTVVDASGLLTYRAGTLATLVAASALAHHLVHDAGGRLSFQLQGRPGLLLLGAACAALSAANLLEGARLGHFQTSETIAAELGALSQGQRCEVVYPRGMREADVQRFVRECDAHVAAGERWLGAPAEQDGAPLRVRAYLFESAAQKGALMGASRTYVAKPWRREVYLQAAGYPHPTLGHEIMHVLAGAFARGPFEIAGRLGGWLPDPGLIEGIAVAGSPREGEDLSPSEWAKAMKDLGILPRLSRLFALGFLAENSSTAYTVSGAFVGHVRATYGPAAVRAWYGGKPLPELTGASWDEMERAWHAELDALSLPDAARAQAKARFDRPAVFERRCPHVVDACAQKAEQLRARGDHEGAVAEYRRVLALDQSPATRVAIAETRLASDAPGSRAEGVRELEVIAGDASVPRHLRDRAAERLGDVALSAGDRERAVAWYQEVAGRLVDEDRLRTLDVKIAAVHDERARAAVVELLIGTRGGAPDRFRAAELLGAWAAQAPGDGLPSYLLGRQYLNDGRFDEAADRLDRALGAHLPIQRVWIEAERLRLVVACGVGDAETARRMFAQYAAHEGPAGAGPAVSQERRDAALRLLERCDHAAPRPAAPATPSDRPDGQK</sequence>
<evidence type="ECO:0008006" key="5">
    <source>
        <dbReference type="Google" id="ProtNLM"/>
    </source>
</evidence>
<feature type="transmembrane region" description="Helical" evidence="2">
    <location>
        <begin position="37"/>
        <end position="59"/>
    </location>
</feature>
<dbReference type="SUPFAM" id="SSF48452">
    <property type="entry name" value="TPR-like"/>
    <property type="match status" value="1"/>
</dbReference>
<keyword evidence="2" id="KW-0812">Transmembrane</keyword>
<feature type="transmembrane region" description="Helical" evidence="2">
    <location>
        <begin position="103"/>
        <end position="128"/>
    </location>
</feature>
<evidence type="ECO:0000256" key="1">
    <source>
        <dbReference type="SAM" id="MobiDB-lite"/>
    </source>
</evidence>
<organism evidence="3 4">
    <name type="scientific">Sorangium cellulosum</name>
    <name type="common">Polyangium cellulosum</name>
    <dbReference type="NCBI Taxonomy" id="56"/>
    <lineage>
        <taxon>Bacteria</taxon>
        <taxon>Pseudomonadati</taxon>
        <taxon>Myxococcota</taxon>
        <taxon>Polyangia</taxon>
        <taxon>Polyangiales</taxon>
        <taxon>Polyangiaceae</taxon>
        <taxon>Sorangium</taxon>
    </lineage>
</organism>
<feature type="region of interest" description="Disordered" evidence="1">
    <location>
        <begin position="781"/>
        <end position="803"/>
    </location>
</feature>
<protein>
    <recommendedName>
        <fullName evidence="5">Tetratricopeptide repeat protein</fullName>
    </recommendedName>
</protein>
<evidence type="ECO:0000313" key="3">
    <source>
        <dbReference type="EMBL" id="AUX33806.1"/>
    </source>
</evidence>
<feature type="transmembrane region" description="Helical" evidence="2">
    <location>
        <begin position="71"/>
        <end position="91"/>
    </location>
</feature>
<gene>
    <name evidence="3" type="ORF">SOCE836_059700</name>
</gene>
<keyword evidence="2" id="KW-1133">Transmembrane helix</keyword>
<feature type="transmembrane region" description="Helical" evidence="2">
    <location>
        <begin position="12"/>
        <end position="31"/>
    </location>
</feature>
<dbReference type="AlphaFoldDB" id="A0A4P2QUK3"/>
<evidence type="ECO:0000313" key="4">
    <source>
        <dbReference type="Proteomes" id="UP000295497"/>
    </source>
</evidence>
<evidence type="ECO:0000256" key="2">
    <source>
        <dbReference type="SAM" id="Phobius"/>
    </source>
</evidence>